<name>A0A382L0I9_9ZZZZ</name>
<dbReference type="InterPro" id="IPR050407">
    <property type="entry name" value="Geranylgeranyl_reductase"/>
</dbReference>
<protein>
    <recommendedName>
        <fullName evidence="1">Digeranylgeranylglycerophospholipid reductase catalytic domain-containing protein</fullName>
    </recommendedName>
</protein>
<dbReference type="PANTHER" id="PTHR42685">
    <property type="entry name" value="GERANYLGERANYL DIPHOSPHATE REDUCTASE"/>
    <property type="match status" value="1"/>
</dbReference>
<dbReference type="SUPFAM" id="SSF51905">
    <property type="entry name" value="FAD/NAD(P)-binding domain"/>
    <property type="match status" value="1"/>
</dbReference>
<dbReference type="EMBL" id="UINC01083521">
    <property type="protein sequence ID" value="SVC29305.1"/>
    <property type="molecule type" value="Genomic_DNA"/>
</dbReference>
<dbReference type="Gene3D" id="3.50.50.60">
    <property type="entry name" value="FAD/NAD(P)-binding domain"/>
    <property type="match status" value="1"/>
</dbReference>
<dbReference type="AlphaFoldDB" id="A0A382L0I9"/>
<dbReference type="PANTHER" id="PTHR42685:SF22">
    <property type="entry name" value="CONDITIONED MEDIUM FACTOR RECEPTOR 1"/>
    <property type="match status" value="1"/>
</dbReference>
<accession>A0A382L0I9</accession>
<proteinExistence type="predicted"/>
<gene>
    <name evidence="2" type="ORF">METZ01_LOCUS282159</name>
</gene>
<dbReference type="Pfam" id="PF22578">
    <property type="entry name" value="GGR_cat"/>
    <property type="match status" value="1"/>
</dbReference>
<sequence length="261" mass="29461">PVATTLVETVHGEKMRDDDHYCGAYREYWQDVGGFEGSEGPIEIHFIEEVIPGYFWLFPVKEGVVNVGIGMVISEQRKQKGVNKSLKKKQRWVIEEHPVFKERFKNSKLIPGSQKGWQLPFGSPRNNPPSFQPRRTAGAGVMCVGDAASLVDPFTGEGIGNGLVSAKMTSKYFDKEEHADGFPEGAAIAYMEDLWGTLGKELSNSKRLQKLVRWKRVMNWFTGKASRKPEMADMMTGMIADKEAQKSLWSPWFLFKTILLP</sequence>
<evidence type="ECO:0000313" key="2">
    <source>
        <dbReference type="EMBL" id="SVC29305.1"/>
    </source>
</evidence>
<feature type="domain" description="Digeranylgeranylglycerophospholipid reductase catalytic" evidence="1">
    <location>
        <begin position="42"/>
        <end position="88"/>
    </location>
</feature>
<reference evidence="2" key="1">
    <citation type="submission" date="2018-05" db="EMBL/GenBank/DDBJ databases">
        <authorList>
            <person name="Lanie J.A."/>
            <person name="Ng W.-L."/>
            <person name="Kazmierczak K.M."/>
            <person name="Andrzejewski T.M."/>
            <person name="Davidsen T.M."/>
            <person name="Wayne K.J."/>
            <person name="Tettelin H."/>
            <person name="Glass J.I."/>
            <person name="Rusch D."/>
            <person name="Podicherti R."/>
            <person name="Tsui H.-C.T."/>
            <person name="Winkler M.E."/>
        </authorList>
    </citation>
    <scope>NUCLEOTIDE SEQUENCE</scope>
</reference>
<organism evidence="2">
    <name type="scientific">marine metagenome</name>
    <dbReference type="NCBI Taxonomy" id="408172"/>
    <lineage>
        <taxon>unclassified sequences</taxon>
        <taxon>metagenomes</taxon>
        <taxon>ecological metagenomes</taxon>
    </lineage>
</organism>
<feature type="non-terminal residue" evidence="2">
    <location>
        <position position="1"/>
    </location>
</feature>
<dbReference type="InterPro" id="IPR054715">
    <property type="entry name" value="GGR_cat"/>
</dbReference>
<evidence type="ECO:0000259" key="1">
    <source>
        <dbReference type="Pfam" id="PF22578"/>
    </source>
</evidence>
<dbReference type="InterPro" id="IPR036188">
    <property type="entry name" value="FAD/NAD-bd_sf"/>
</dbReference>